<name>A0A5B7JF20_PORTR</name>
<evidence type="ECO:0000313" key="1">
    <source>
        <dbReference type="EMBL" id="MPC95360.1"/>
    </source>
</evidence>
<proteinExistence type="predicted"/>
<gene>
    <name evidence="1" type="ORF">E2C01_090567</name>
</gene>
<protein>
    <submittedName>
        <fullName evidence="1">Uncharacterized protein</fullName>
    </submittedName>
</protein>
<evidence type="ECO:0000313" key="2">
    <source>
        <dbReference type="Proteomes" id="UP000324222"/>
    </source>
</evidence>
<sequence length="59" mass="6483">MLEGFVKGSGAVFRIYESCLLATIGFGEKFVGIRILSVLASFGQRRVHTSQYANEIASR</sequence>
<dbReference type="AlphaFoldDB" id="A0A5B7JF20"/>
<keyword evidence="2" id="KW-1185">Reference proteome</keyword>
<comment type="caution">
    <text evidence="1">The sequence shown here is derived from an EMBL/GenBank/DDBJ whole genome shotgun (WGS) entry which is preliminary data.</text>
</comment>
<dbReference type="Proteomes" id="UP000324222">
    <property type="component" value="Unassembled WGS sequence"/>
</dbReference>
<accession>A0A5B7JF20</accession>
<organism evidence="1 2">
    <name type="scientific">Portunus trituberculatus</name>
    <name type="common">Swimming crab</name>
    <name type="synonym">Neptunus trituberculatus</name>
    <dbReference type="NCBI Taxonomy" id="210409"/>
    <lineage>
        <taxon>Eukaryota</taxon>
        <taxon>Metazoa</taxon>
        <taxon>Ecdysozoa</taxon>
        <taxon>Arthropoda</taxon>
        <taxon>Crustacea</taxon>
        <taxon>Multicrustacea</taxon>
        <taxon>Malacostraca</taxon>
        <taxon>Eumalacostraca</taxon>
        <taxon>Eucarida</taxon>
        <taxon>Decapoda</taxon>
        <taxon>Pleocyemata</taxon>
        <taxon>Brachyura</taxon>
        <taxon>Eubrachyura</taxon>
        <taxon>Portunoidea</taxon>
        <taxon>Portunidae</taxon>
        <taxon>Portuninae</taxon>
        <taxon>Portunus</taxon>
    </lineage>
</organism>
<reference evidence="1 2" key="1">
    <citation type="submission" date="2019-05" db="EMBL/GenBank/DDBJ databases">
        <title>Another draft genome of Portunus trituberculatus and its Hox gene families provides insights of decapod evolution.</title>
        <authorList>
            <person name="Jeong J.-H."/>
            <person name="Song I."/>
            <person name="Kim S."/>
            <person name="Choi T."/>
            <person name="Kim D."/>
            <person name="Ryu S."/>
            <person name="Kim W."/>
        </authorList>
    </citation>
    <scope>NUCLEOTIDE SEQUENCE [LARGE SCALE GENOMIC DNA]</scope>
    <source>
        <tissue evidence="1">Muscle</tissue>
    </source>
</reference>
<dbReference type="EMBL" id="VSRR010101919">
    <property type="protein sequence ID" value="MPC95360.1"/>
    <property type="molecule type" value="Genomic_DNA"/>
</dbReference>